<gene>
    <name evidence="3" type="ORF">D8674_019931</name>
</gene>
<keyword evidence="4" id="KW-1185">Reference proteome</keyword>
<organism evidence="3 4">
    <name type="scientific">Pyrus ussuriensis x Pyrus communis</name>
    <dbReference type="NCBI Taxonomy" id="2448454"/>
    <lineage>
        <taxon>Eukaryota</taxon>
        <taxon>Viridiplantae</taxon>
        <taxon>Streptophyta</taxon>
        <taxon>Embryophyta</taxon>
        <taxon>Tracheophyta</taxon>
        <taxon>Spermatophyta</taxon>
        <taxon>Magnoliopsida</taxon>
        <taxon>eudicotyledons</taxon>
        <taxon>Gunneridae</taxon>
        <taxon>Pentapetalae</taxon>
        <taxon>rosids</taxon>
        <taxon>fabids</taxon>
        <taxon>Rosales</taxon>
        <taxon>Rosaceae</taxon>
        <taxon>Amygdaloideae</taxon>
        <taxon>Maleae</taxon>
        <taxon>Pyrus</taxon>
    </lineage>
</organism>
<keyword evidence="1" id="KW-0732">Signal</keyword>
<dbReference type="EMBL" id="SMOL01000487">
    <property type="protein sequence ID" value="KAB2611899.1"/>
    <property type="molecule type" value="Genomic_DNA"/>
</dbReference>
<dbReference type="InterPro" id="IPR029071">
    <property type="entry name" value="Ubiquitin-like_domsf"/>
</dbReference>
<comment type="caution">
    <text evidence="3">The sequence shown here is derived from an EMBL/GenBank/DDBJ whole genome shotgun (WGS) entry which is preliminary data.</text>
</comment>
<reference evidence="3 4" key="3">
    <citation type="submission" date="2019-11" db="EMBL/GenBank/DDBJ databases">
        <title>A de novo genome assembly of a pear dwarfing rootstock.</title>
        <authorList>
            <person name="Wang F."/>
            <person name="Wang J."/>
            <person name="Li S."/>
            <person name="Zhang Y."/>
            <person name="Fang M."/>
            <person name="Ma L."/>
            <person name="Zhao Y."/>
            <person name="Jiang S."/>
        </authorList>
    </citation>
    <scope>NUCLEOTIDE SEQUENCE [LARGE SCALE GENOMIC DNA]</scope>
    <source>
        <strain evidence="3">S2</strain>
        <tissue evidence="3">Leaf</tissue>
    </source>
</reference>
<dbReference type="InterPro" id="IPR000626">
    <property type="entry name" value="Ubiquitin-like_dom"/>
</dbReference>
<proteinExistence type="predicted"/>
<feature type="signal peptide" evidence="1">
    <location>
        <begin position="1"/>
        <end position="22"/>
    </location>
</feature>
<name>A0A5N5G8Y2_9ROSA</name>
<evidence type="ECO:0000313" key="3">
    <source>
        <dbReference type="EMBL" id="KAB2611899.1"/>
    </source>
</evidence>
<evidence type="ECO:0000259" key="2">
    <source>
        <dbReference type="PROSITE" id="PS50053"/>
    </source>
</evidence>
<sequence>MRPAARRLSVVVVQTLSSLLNAATMPLEVKDVSTVTELRQLLLSRKILPMDDYLFRHKQRIMRDNYSLRWHGVGGGDFLCV</sequence>
<feature type="chain" id="PRO_5024348002" evidence="1">
    <location>
        <begin position="23"/>
        <end position="81"/>
    </location>
</feature>
<dbReference type="Gene3D" id="3.10.20.90">
    <property type="entry name" value="Phosphatidylinositol 3-kinase Catalytic Subunit, Chain A, domain 1"/>
    <property type="match status" value="1"/>
</dbReference>
<protein>
    <submittedName>
        <fullName evidence="3">Transcription factor bHLH36-like</fullName>
    </submittedName>
</protein>
<reference evidence="4" key="2">
    <citation type="submission" date="2019-10" db="EMBL/GenBank/DDBJ databases">
        <title>A de novo genome assembly of a pear dwarfing rootstock.</title>
        <authorList>
            <person name="Wang F."/>
            <person name="Wang J."/>
            <person name="Li S."/>
            <person name="Zhang Y."/>
            <person name="Fang M."/>
            <person name="Ma L."/>
            <person name="Zhao Y."/>
            <person name="Jiang S."/>
        </authorList>
    </citation>
    <scope>NUCLEOTIDE SEQUENCE [LARGE SCALE GENOMIC DNA]</scope>
</reference>
<accession>A0A5N5G8Y2</accession>
<dbReference type="Proteomes" id="UP000327157">
    <property type="component" value="Chromosome 17"/>
</dbReference>
<dbReference type="SUPFAM" id="SSF54236">
    <property type="entry name" value="Ubiquitin-like"/>
    <property type="match status" value="1"/>
</dbReference>
<reference evidence="3 4" key="1">
    <citation type="submission" date="2019-09" db="EMBL/GenBank/DDBJ databases">
        <authorList>
            <person name="Ou C."/>
        </authorList>
    </citation>
    <scope>NUCLEOTIDE SEQUENCE [LARGE SCALE GENOMIC DNA]</scope>
    <source>
        <strain evidence="3">S2</strain>
        <tissue evidence="3">Leaf</tissue>
    </source>
</reference>
<evidence type="ECO:0000256" key="1">
    <source>
        <dbReference type="SAM" id="SignalP"/>
    </source>
</evidence>
<dbReference type="OrthoDB" id="428577at2759"/>
<evidence type="ECO:0000313" key="4">
    <source>
        <dbReference type="Proteomes" id="UP000327157"/>
    </source>
</evidence>
<dbReference type="PROSITE" id="PS50053">
    <property type="entry name" value="UBIQUITIN_2"/>
    <property type="match status" value="1"/>
</dbReference>
<feature type="domain" description="Ubiquitin-like" evidence="2">
    <location>
        <begin position="11"/>
        <end position="81"/>
    </location>
</feature>
<dbReference type="AlphaFoldDB" id="A0A5N5G8Y2"/>